<evidence type="ECO:0000313" key="7">
    <source>
        <dbReference type="Proteomes" id="UP000179241"/>
    </source>
</evidence>
<dbReference type="GO" id="GO:0005840">
    <property type="term" value="C:ribosome"/>
    <property type="evidence" value="ECO:0007669"/>
    <property type="project" value="UniProtKB-KW"/>
</dbReference>
<evidence type="ECO:0000256" key="5">
    <source>
        <dbReference type="HAMAP-Rule" id="MF_00374"/>
    </source>
</evidence>
<dbReference type="InterPro" id="IPR001854">
    <property type="entry name" value="Ribosomal_uL29"/>
</dbReference>
<dbReference type="Proteomes" id="UP000179241">
    <property type="component" value="Unassembled WGS sequence"/>
</dbReference>
<dbReference type="GO" id="GO:1990904">
    <property type="term" value="C:ribonucleoprotein complex"/>
    <property type="evidence" value="ECO:0007669"/>
    <property type="project" value="UniProtKB-KW"/>
</dbReference>
<dbReference type="GO" id="GO:0003735">
    <property type="term" value="F:structural constituent of ribosome"/>
    <property type="evidence" value="ECO:0007669"/>
    <property type="project" value="InterPro"/>
</dbReference>
<organism evidence="6 7">
    <name type="scientific">Candidatus Woesebacteria bacterium RIFOXYA1_FULL_43_9</name>
    <dbReference type="NCBI Taxonomy" id="1802534"/>
    <lineage>
        <taxon>Bacteria</taxon>
        <taxon>Candidatus Woeseibacteriota</taxon>
    </lineage>
</organism>
<keyword evidence="2 5" id="KW-0689">Ribosomal protein</keyword>
<sequence length="65" mass="7202">MKTKKVDYKTKETAELKAGAKKLQVETWKMKAGAVVGKIKDTSAIAKNRKNIARILGIISERSNL</sequence>
<gene>
    <name evidence="5" type="primary">rpmC</name>
    <name evidence="6" type="ORF">A2188_01085</name>
</gene>
<evidence type="ECO:0000256" key="4">
    <source>
        <dbReference type="ARBA" id="ARBA00035204"/>
    </source>
</evidence>
<dbReference type="Gene3D" id="1.10.287.310">
    <property type="match status" value="1"/>
</dbReference>
<protein>
    <recommendedName>
        <fullName evidence="4 5">Large ribosomal subunit protein uL29</fullName>
    </recommendedName>
</protein>
<evidence type="ECO:0000256" key="3">
    <source>
        <dbReference type="ARBA" id="ARBA00023274"/>
    </source>
</evidence>
<name>A0A1F8CNC7_9BACT</name>
<dbReference type="AlphaFoldDB" id="A0A1F8CNC7"/>
<dbReference type="SUPFAM" id="SSF46561">
    <property type="entry name" value="Ribosomal protein L29 (L29p)"/>
    <property type="match status" value="1"/>
</dbReference>
<dbReference type="GO" id="GO:0006412">
    <property type="term" value="P:translation"/>
    <property type="evidence" value="ECO:0007669"/>
    <property type="project" value="UniProtKB-UniRule"/>
</dbReference>
<accession>A0A1F8CNC7</accession>
<evidence type="ECO:0000256" key="2">
    <source>
        <dbReference type="ARBA" id="ARBA00022980"/>
    </source>
</evidence>
<dbReference type="EMBL" id="MGHU01000034">
    <property type="protein sequence ID" value="OGM77065.1"/>
    <property type="molecule type" value="Genomic_DNA"/>
</dbReference>
<reference evidence="6 7" key="1">
    <citation type="journal article" date="2016" name="Nat. Commun.">
        <title>Thousands of microbial genomes shed light on interconnected biogeochemical processes in an aquifer system.</title>
        <authorList>
            <person name="Anantharaman K."/>
            <person name="Brown C.T."/>
            <person name="Hug L.A."/>
            <person name="Sharon I."/>
            <person name="Castelle C.J."/>
            <person name="Probst A.J."/>
            <person name="Thomas B.C."/>
            <person name="Singh A."/>
            <person name="Wilkins M.J."/>
            <person name="Karaoz U."/>
            <person name="Brodie E.L."/>
            <person name="Williams K.H."/>
            <person name="Hubbard S.S."/>
            <person name="Banfield J.F."/>
        </authorList>
    </citation>
    <scope>NUCLEOTIDE SEQUENCE [LARGE SCALE GENOMIC DNA]</scope>
</reference>
<evidence type="ECO:0000256" key="1">
    <source>
        <dbReference type="ARBA" id="ARBA00009254"/>
    </source>
</evidence>
<comment type="similarity">
    <text evidence="1 5">Belongs to the universal ribosomal protein uL29 family.</text>
</comment>
<proteinExistence type="inferred from homology"/>
<keyword evidence="3 5" id="KW-0687">Ribonucleoprotein</keyword>
<dbReference type="Pfam" id="PF00831">
    <property type="entry name" value="Ribosomal_L29"/>
    <property type="match status" value="1"/>
</dbReference>
<comment type="caution">
    <text evidence="6">The sequence shown here is derived from an EMBL/GenBank/DDBJ whole genome shotgun (WGS) entry which is preliminary data.</text>
</comment>
<evidence type="ECO:0000313" key="6">
    <source>
        <dbReference type="EMBL" id="OGM77065.1"/>
    </source>
</evidence>
<dbReference type="NCBIfam" id="TIGR00012">
    <property type="entry name" value="L29"/>
    <property type="match status" value="1"/>
</dbReference>
<dbReference type="InterPro" id="IPR036049">
    <property type="entry name" value="Ribosomal_uL29_sf"/>
</dbReference>
<dbReference type="HAMAP" id="MF_00374">
    <property type="entry name" value="Ribosomal_uL29"/>
    <property type="match status" value="1"/>
</dbReference>